<accession>A0A1Y1JXV0</accession>
<dbReference type="AlphaFoldDB" id="A0A1Y1JXV0"/>
<name>A0A1Y1JXV0_PHOPY</name>
<dbReference type="EMBL" id="GEZM01102617">
    <property type="protein sequence ID" value="JAV51846.1"/>
    <property type="molecule type" value="Transcribed_RNA"/>
</dbReference>
<evidence type="ECO:0000313" key="1">
    <source>
        <dbReference type="EMBL" id="JAV51846.1"/>
    </source>
</evidence>
<sequence>MCSLSKQDLKQRHQRVERARNCPREVEGDFSRRIDGPVRRYQLLQSRVLQRPATFARIHGVRERIDAQDRSSNREISFSYCGQDATRYGASRYQLSLASHWGGAISVPLAHHF</sequence>
<protein>
    <submittedName>
        <fullName evidence="1">Uncharacterized protein</fullName>
    </submittedName>
</protein>
<organism evidence="1">
    <name type="scientific">Photinus pyralis</name>
    <name type="common">Common eastern firefly</name>
    <name type="synonym">Lampyris pyralis</name>
    <dbReference type="NCBI Taxonomy" id="7054"/>
    <lineage>
        <taxon>Eukaryota</taxon>
        <taxon>Metazoa</taxon>
        <taxon>Ecdysozoa</taxon>
        <taxon>Arthropoda</taxon>
        <taxon>Hexapoda</taxon>
        <taxon>Insecta</taxon>
        <taxon>Pterygota</taxon>
        <taxon>Neoptera</taxon>
        <taxon>Endopterygota</taxon>
        <taxon>Coleoptera</taxon>
        <taxon>Polyphaga</taxon>
        <taxon>Elateriformia</taxon>
        <taxon>Elateroidea</taxon>
        <taxon>Lampyridae</taxon>
        <taxon>Lampyrinae</taxon>
        <taxon>Photinus</taxon>
    </lineage>
</organism>
<reference evidence="1" key="1">
    <citation type="journal article" date="2016" name="Sci. Rep.">
        <title>Molecular characterization of firefly nuptial gifts: a multi-omics approach sheds light on postcopulatory sexual selection.</title>
        <authorList>
            <person name="Al-Wathiqui N."/>
            <person name="Fallon T.R."/>
            <person name="South A."/>
            <person name="Weng J.K."/>
            <person name="Lewis S.M."/>
        </authorList>
    </citation>
    <scope>NUCLEOTIDE SEQUENCE</scope>
</reference>
<proteinExistence type="predicted"/>